<comment type="caution">
    <text evidence="2">The sequence shown here is derived from an EMBL/GenBank/DDBJ whole genome shotgun (WGS) entry which is preliminary data.</text>
</comment>
<dbReference type="Proteomes" id="UP001054945">
    <property type="component" value="Unassembled WGS sequence"/>
</dbReference>
<organism evidence="2 3">
    <name type="scientific">Caerostris extrusa</name>
    <name type="common">Bark spider</name>
    <name type="synonym">Caerostris bankana</name>
    <dbReference type="NCBI Taxonomy" id="172846"/>
    <lineage>
        <taxon>Eukaryota</taxon>
        <taxon>Metazoa</taxon>
        <taxon>Ecdysozoa</taxon>
        <taxon>Arthropoda</taxon>
        <taxon>Chelicerata</taxon>
        <taxon>Arachnida</taxon>
        <taxon>Araneae</taxon>
        <taxon>Araneomorphae</taxon>
        <taxon>Entelegynae</taxon>
        <taxon>Araneoidea</taxon>
        <taxon>Araneidae</taxon>
        <taxon>Caerostris</taxon>
    </lineage>
</organism>
<dbReference type="AlphaFoldDB" id="A0AAV4X252"/>
<sequence>MCFKNFKRKESSELKTSNGHNYYTHFLQLKVSIKTQRLQPEANSTRTRTNPLTTSNDIPNTYVHPPNTYNQPAPENRLETQKSTSLEPFPTPKGPRMSPVS</sequence>
<feature type="region of interest" description="Disordered" evidence="1">
    <location>
        <begin position="34"/>
        <end position="101"/>
    </location>
</feature>
<evidence type="ECO:0000313" key="2">
    <source>
        <dbReference type="EMBL" id="GIY88080.1"/>
    </source>
</evidence>
<dbReference type="EMBL" id="BPLR01017019">
    <property type="protein sequence ID" value="GIY88080.1"/>
    <property type="molecule type" value="Genomic_DNA"/>
</dbReference>
<gene>
    <name evidence="2" type="ORF">CEXT_361151</name>
</gene>
<feature type="compositionally biased region" description="Polar residues" evidence="1">
    <location>
        <begin position="34"/>
        <end position="59"/>
    </location>
</feature>
<accession>A0AAV4X252</accession>
<reference evidence="2 3" key="1">
    <citation type="submission" date="2021-06" db="EMBL/GenBank/DDBJ databases">
        <title>Caerostris extrusa draft genome.</title>
        <authorList>
            <person name="Kono N."/>
            <person name="Arakawa K."/>
        </authorList>
    </citation>
    <scope>NUCLEOTIDE SEQUENCE [LARGE SCALE GENOMIC DNA]</scope>
</reference>
<keyword evidence="3" id="KW-1185">Reference proteome</keyword>
<feature type="region of interest" description="Disordered" evidence="1">
    <location>
        <begin position="1"/>
        <end position="21"/>
    </location>
</feature>
<protein>
    <submittedName>
        <fullName evidence="2">Uncharacterized protein</fullName>
    </submittedName>
</protein>
<evidence type="ECO:0000313" key="3">
    <source>
        <dbReference type="Proteomes" id="UP001054945"/>
    </source>
</evidence>
<name>A0AAV4X252_CAEEX</name>
<evidence type="ECO:0000256" key="1">
    <source>
        <dbReference type="SAM" id="MobiDB-lite"/>
    </source>
</evidence>
<proteinExistence type="predicted"/>